<comment type="caution">
    <text evidence="1">The sequence shown here is derived from an EMBL/GenBank/DDBJ whole genome shotgun (WGS) entry which is preliminary data.</text>
</comment>
<gene>
    <name evidence="1" type="ORF">NCS57_01428700</name>
</gene>
<organism evidence="1 2">
    <name type="scientific">Fusarium keratoplasticum</name>
    <dbReference type="NCBI Taxonomy" id="1328300"/>
    <lineage>
        <taxon>Eukaryota</taxon>
        <taxon>Fungi</taxon>
        <taxon>Dikarya</taxon>
        <taxon>Ascomycota</taxon>
        <taxon>Pezizomycotina</taxon>
        <taxon>Sordariomycetes</taxon>
        <taxon>Hypocreomycetidae</taxon>
        <taxon>Hypocreales</taxon>
        <taxon>Nectriaceae</taxon>
        <taxon>Fusarium</taxon>
        <taxon>Fusarium solani species complex</taxon>
    </lineage>
</organism>
<evidence type="ECO:0000313" key="2">
    <source>
        <dbReference type="Proteomes" id="UP001065298"/>
    </source>
</evidence>
<evidence type="ECO:0000313" key="1">
    <source>
        <dbReference type="EMBL" id="KAI8650932.1"/>
    </source>
</evidence>
<keyword evidence="2" id="KW-1185">Reference proteome</keyword>
<accession>A0ACC0QF63</accession>
<protein>
    <submittedName>
        <fullName evidence="1">NACHT domain-containing protein</fullName>
    </submittedName>
</protein>
<proteinExistence type="predicted"/>
<reference evidence="1" key="1">
    <citation type="submission" date="2022-06" db="EMBL/GenBank/DDBJ databases">
        <title>Fusarium solani species complex genomes reveal bases of compartmentalisation and animal pathogenesis.</title>
        <authorList>
            <person name="Tsai I.J."/>
        </authorList>
    </citation>
    <scope>NUCLEOTIDE SEQUENCE</scope>
    <source>
        <strain evidence="1">Fu6.1</strain>
    </source>
</reference>
<dbReference type="EMBL" id="CM046514">
    <property type="protein sequence ID" value="KAI8650932.1"/>
    <property type="molecule type" value="Genomic_DNA"/>
</dbReference>
<sequence>MDKKEGLQREKDGNLSRPGALSARQPMSVDAELAPFGQYACRFWVDHLFSLNGVDWTKQEEALYGKWVLQFLESHLLDWLRNLSLQTKLRDGTISIKRLIQIFENRDSETLQLELLLKDTERFMMQFAPIIERAPFQIYAAALAFCPNNSIVRSTYWDRILPWAEKIRTTQDDWSSVLQVLEGHTSHVFSVAFSNDGKLIASAAMDGTVRLWDAETGRMRRVLKVAYGNPLCVAFSRHGNLVASSIGEPRGAAIEIWDRHTGNLVNSIKTSCDVIHAITCSPDSDVLAAANDKNSIQLWDLGTCSFLREIAYKGASSITSMTFYPDGSLVALTLGRIKTWVIEMGKSKCMIKPGVESDFHTDDQPWCCERMAQLDSFVLSVKGQVASQGPNHHSVHR</sequence>
<name>A0ACC0QF63_9HYPO</name>
<dbReference type="Proteomes" id="UP001065298">
    <property type="component" value="Chromosome 12"/>
</dbReference>